<comment type="catalytic activity">
    <reaction evidence="17 21">
        <text>a 5'-end (5'-triphosphoguanosine)-(2'-O-methyladenylyl)-adenylyl-cytidylyl-adenosine in mRNA + S-adenosyl-L-methionine = a 5'-end (N(7)-methyl 5'-triphosphoguanosine)-(2'-O-methyladenylyl)-adenylyl-cytidylyl-adenosine in mRNA + S-adenosyl-L-homocysteine</text>
        <dbReference type="Rhea" id="RHEA:65440"/>
        <dbReference type="Rhea" id="RHEA-COMP:16798"/>
        <dbReference type="Rhea" id="RHEA-COMP:16801"/>
        <dbReference type="ChEBI" id="CHEBI:57856"/>
        <dbReference type="ChEBI" id="CHEBI:59789"/>
        <dbReference type="ChEBI" id="CHEBI:156482"/>
        <dbReference type="ChEBI" id="CHEBI:156483"/>
    </reaction>
</comment>
<dbReference type="EMBL" id="BK067117">
    <property type="protein sequence ID" value="DBA56626.1"/>
    <property type="molecule type" value="Viral_cRNA"/>
</dbReference>
<keyword evidence="3 21" id="KW-0696">RNA-directed RNA polymerase</keyword>
<dbReference type="InterPro" id="IPR029063">
    <property type="entry name" value="SAM-dependent_MTases_sf"/>
</dbReference>
<evidence type="ECO:0000256" key="20">
    <source>
        <dbReference type="ARBA" id="ARBA00048548"/>
    </source>
</evidence>
<dbReference type="Pfam" id="PF00946">
    <property type="entry name" value="Mononeg_RNA_pol"/>
    <property type="match status" value="1"/>
</dbReference>
<feature type="domain" description="Mononegavirus-type SAM-dependent 2'-O-MTase" evidence="23">
    <location>
        <begin position="1632"/>
        <end position="1824"/>
    </location>
</feature>
<dbReference type="GO" id="GO:0030430">
    <property type="term" value="C:host cell cytoplasm"/>
    <property type="evidence" value="ECO:0007669"/>
    <property type="project" value="UniProtKB-SubCell"/>
</dbReference>
<evidence type="ECO:0000256" key="11">
    <source>
        <dbReference type="ARBA" id="ARBA00022840"/>
    </source>
</evidence>
<dbReference type="Gene3D" id="3.40.50.150">
    <property type="entry name" value="Vaccinia Virus protein VP39"/>
    <property type="match status" value="1"/>
</dbReference>
<keyword evidence="11 21" id="KW-0067">ATP-binding</keyword>
<evidence type="ECO:0000256" key="4">
    <source>
        <dbReference type="ARBA" id="ARBA00022603"/>
    </source>
</evidence>
<comment type="subcellular location">
    <subcellularLocation>
        <location evidence="21">Virion</location>
    </subcellularLocation>
    <subcellularLocation>
        <location evidence="21">Host cytoplasm</location>
    </subcellularLocation>
</comment>
<evidence type="ECO:0000256" key="21">
    <source>
        <dbReference type="PIRNR" id="PIRNR000830"/>
    </source>
</evidence>
<evidence type="ECO:0000256" key="3">
    <source>
        <dbReference type="ARBA" id="ARBA00022484"/>
    </source>
</evidence>
<proteinExistence type="inferred from homology"/>
<dbReference type="GO" id="GO:0044423">
    <property type="term" value="C:virion component"/>
    <property type="evidence" value="ECO:0007669"/>
    <property type="project" value="UniProtKB-KW"/>
</dbReference>
<keyword evidence="6 21" id="KW-0808">Transferase</keyword>
<evidence type="ECO:0000256" key="17">
    <source>
        <dbReference type="ARBA" id="ARBA00024499"/>
    </source>
</evidence>
<comment type="catalytic activity">
    <reaction evidence="18 21">
        <text>a 5'-end (5'-triphosphoguanosine)-adenylyl-adenylyl-cytidylyl-adenosine in mRNA + S-adenosyl-L-methionine = a 5'-end (5'-triphosphoguanosine)-(2'-O-methyladenylyl)-adenylyl-cytidylyl-adenosine in mRNA + S-adenosyl-L-homocysteine + H(+)</text>
        <dbReference type="Rhea" id="RHEA:65380"/>
        <dbReference type="Rhea" id="RHEA-COMP:16797"/>
        <dbReference type="Rhea" id="RHEA-COMP:16801"/>
        <dbReference type="ChEBI" id="CHEBI:15378"/>
        <dbReference type="ChEBI" id="CHEBI:57856"/>
        <dbReference type="ChEBI" id="CHEBI:59789"/>
        <dbReference type="ChEBI" id="CHEBI:156482"/>
        <dbReference type="ChEBI" id="CHEBI:156484"/>
    </reaction>
</comment>
<keyword evidence="14 21" id="KW-0506">mRNA capping</keyword>
<evidence type="ECO:0000256" key="5">
    <source>
        <dbReference type="ARBA" id="ARBA00022664"/>
    </source>
</evidence>
<dbReference type="EC" id="2.7.7.48" evidence="21"/>
<keyword evidence="21" id="KW-1035">Host cytoplasm</keyword>
<comment type="function">
    <text evidence="1 21">RNA-directed RNA polymerase that catalyzes the replication of viral genomic RNA. The template is composed of the viral RNA tightly encapsidated by the nucleoprotein (N). The replicase mode is dependent on intracellular N protein concentration. In this mode, the polymerase replicates the whole viral genome without recognizing transcriptional signals, and the replicated genome is not caped or polyadenylated.</text>
</comment>
<dbReference type="GO" id="GO:0005524">
    <property type="term" value="F:ATP binding"/>
    <property type="evidence" value="ECO:0007669"/>
    <property type="project" value="UniProtKB-KW"/>
</dbReference>
<evidence type="ECO:0000256" key="18">
    <source>
        <dbReference type="ARBA" id="ARBA00047332"/>
    </source>
</evidence>
<keyword evidence="15" id="KW-0511">Multifunctional enzyme</keyword>
<evidence type="ECO:0000256" key="15">
    <source>
        <dbReference type="ARBA" id="ARBA00023268"/>
    </source>
</evidence>
<dbReference type="EC" id="2.7.7.88" evidence="21"/>
<dbReference type="InterPro" id="IPR014023">
    <property type="entry name" value="Mononeg_RNA_pol_cat"/>
</dbReference>
<dbReference type="GO" id="GO:0016787">
    <property type="term" value="F:hydrolase activity"/>
    <property type="evidence" value="ECO:0007669"/>
    <property type="project" value="UniProtKB-KW"/>
</dbReference>
<evidence type="ECO:0000256" key="16">
    <source>
        <dbReference type="ARBA" id="ARBA00024494"/>
    </source>
</evidence>
<comment type="similarity">
    <text evidence="2 21">Belongs to the paramyxovirus L protein family.</text>
</comment>
<dbReference type="GO" id="GO:0004482">
    <property type="term" value="F:mRNA 5'-cap (guanine-N7-)-methyltransferase activity"/>
    <property type="evidence" value="ECO:0007669"/>
    <property type="project" value="InterPro"/>
</dbReference>
<evidence type="ECO:0000256" key="13">
    <source>
        <dbReference type="ARBA" id="ARBA00022953"/>
    </source>
</evidence>
<evidence type="ECO:0000256" key="1">
    <source>
        <dbReference type="ARBA" id="ARBA00003132"/>
    </source>
</evidence>
<comment type="catalytic activity">
    <reaction evidence="19">
        <text>a 5'-end (5'-triphosphoguanosine)-adenylyl-adenylyl-cytidylyl-adenosine in mRNA + 2 S-adenosyl-L-methionine = a 5'-end (N(7)-methyl 5'-triphosphoguanosine)-(2'-O-methyladenylyl)-adenylyl-cytidylyl-adenosine in mRNA + 2 S-adenosyl-L-homocysteine + H(+)</text>
        <dbReference type="Rhea" id="RHEA:65376"/>
        <dbReference type="Rhea" id="RHEA-COMP:16797"/>
        <dbReference type="Rhea" id="RHEA-COMP:16798"/>
        <dbReference type="ChEBI" id="CHEBI:15378"/>
        <dbReference type="ChEBI" id="CHEBI:57856"/>
        <dbReference type="ChEBI" id="CHEBI:59789"/>
        <dbReference type="ChEBI" id="CHEBI:156483"/>
        <dbReference type="ChEBI" id="CHEBI:156484"/>
        <dbReference type="EC" id="2.1.1.375"/>
    </reaction>
</comment>
<accession>A0AAT9JA31</accession>
<evidence type="ECO:0000256" key="9">
    <source>
        <dbReference type="ARBA" id="ARBA00022741"/>
    </source>
</evidence>
<evidence type="ECO:0000313" key="24">
    <source>
        <dbReference type="EMBL" id="DBA56626.1"/>
    </source>
</evidence>
<evidence type="ECO:0000256" key="19">
    <source>
        <dbReference type="ARBA" id="ARBA00047370"/>
    </source>
</evidence>
<dbReference type="GO" id="GO:0003968">
    <property type="term" value="F:RNA-directed RNA polymerase activity"/>
    <property type="evidence" value="ECO:0007669"/>
    <property type="project" value="UniProtKB-KW"/>
</dbReference>
<comment type="catalytic activity">
    <reaction evidence="20 21">
        <text>GTP + H2O = GDP + phosphate + H(+)</text>
        <dbReference type="Rhea" id="RHEA:19669"/>
        <dbReference type="ChEBI" id="CHEBI:15377"/>
        <dbReference type="ChEBI" id="CHEBI:15378"/>
        <dbReference type="ChEBI" id="CHEBI:37565"/>
        <dbReference type="ChEBI" id="CHEBI:43474"/>
        <dbReference type="ChEBI" id="CHEBI:58189"/>
    </reaction>
</comment>
<keyword evidence="4 21" id="KW-0489">Methyltransferase</keyword>
<keyword evidence="5 21" id="KW-0507">mRNA processing</keyword>
<dbReference type="PROSITE" id="PS50526">
    <property type="entry name" value="RDRP_SSRNA_NEG_NONSEG"/>
    <property type="match status" value="1"/>
</dbReference>
<comment type="function">
    <text evidence="21">RNA-directed RNA polymerase that catalyzes the transcription of viral mRNAs, their capping and polyadenylation. The template is composed of the viral RNA tightly encapsidated by the nucleoprotein (N). The viral polymerase binds to the genomic RNA at the 3' leader promoter, and transcribes subsequently all viral mRNAs with a decreasing efficiency. The first gene is the most transcribed, and the last the least transcribed. The viral phosphoprotein acts as a processivity factor. Capping is concomitant with initiation of mRNA transcription. Indeed, a GDP polyribonucleotidyl transferase (PRNTase) adds the cap structure when the nascent RNA chain length has reached few nucleotides. Ribose 2'-O methylation of viral mRNA cap precedes and facilitates subsequent guanine-N-7 methylation, both activities being carried by the viral polymerase. Polyadenylation of mRNAs occur by a stuttering mechanism at a slipery stop site present at the end viral genes. After finishing transcription of a mRNA, the polymerase can resume transcription of the downstream gene.</text>
</comment>
<comment type="catalytic activity">
    <reaction evidence="21">
        <text>RNA(n) + a ribonucleoside 5'-triphosphate = RNA(n+1) + diphosphate</text>
        <dbReference type="Rhea" id="RHEA:21248"/>
        <dbReference type="Rhea" id="RHEA-COMP:14527"/>
        <dbReference type="Rhea" id="RHEA-COMP:17342"/>
        <dbReference type="ChEBI" id="CHEBI:33019"/>
        <dbReference type="ChEBI" id="CHEBI:61557"/>
        <dbReference type="ChEBI" id="CHEBI:140395"/>
        <dbReference type="EC" id="2.7.7.48"/>
    </reaction>
</comment>
<sequence>MDEYDLLEGEFYTRHLPQRIPDSHLQSPIRDVYRKLFYTNPNTWPPFLSSCLSTIPVDRFQVNLESEHTYGQFLSSVYNYNTAVRLEWVYQNYPECCEAVAKLLNVICQELCLPAPSCRLVPNDRDMILLSTKVLWDEVRSVMQDCRTGTDKWISIINLPPDVQEMKVCSQYCLFRAKLNEDVWHLFDYDQVMMVADTIAGRVFCLIYNDILPDNLPGKIPSGILERCYQAFDNEISESGNIAYKRIARWEPICMAVLLKNHDRLQRSNSYFDWLEAELNSDNDKSGKLIVTLLLNSELPPEALAELHGIYRHWGHPTVEEDLGCEKVRDIAQNRPIPNMCVINRMSGALKRQFIVSFISKHGRWPKITNLPALKGLPLFQLIKTQAKVVNLYSPEYTLDHWGLIRFGKEFDFDYHLDYTDLLEDRSISVYRDDLRGIYSSDALKYKPKRPKSDRRVLRETLKRETIDVKSICDKFQTGSIPLDWKIIIVHAKERELKIAPRLFAMMTFEARMYYSVTEANIRDHIFKYFPQQTMTLDEADLSKRLLTLTGSIEGLIKILSSLLGIDFSSWNICWTFLSTMDVFQFLDDLFGTPGLYLRTHIFFEECLIALASHHNPPTSLISSPSGEPKECNELWYNHKGGFEGLRQKGWTLCTIGLLLLVEATTGLKSYIIGQGDNQVCKLMIPIPEEYESVESYICSDQKEISIRIDKFITTLQDLAGKIGLHVKMEETWVGMDVLTYGKEILYKGAFMPQGLKRISRLLTDVNEIYPTLHTKIATLQTAGMACSQKSYDLLTPYFLCTVEVLMTICRDALHLNRMRKIGTQTYEYFKTIAFKEFILCLSSDIGGCPLLSMISFLYRGHPDPLTTYTTWLHSLSKKSLIARKLYIWLQEKHYIVGRGDCELLVSNPCALNIDSPESISSRIRRDLEIALIEYTRNRDLKEIFNAASKRADSDLFSYLISLDPLHPRVAHEIFRNTITGAKLSFISKFSNTRTTQTLFAEQKEPSDMIKAIKALEIQLLNHWVMMYRQVIAIQRQNINLICPTILAQHLRDDTWAKTTGGRAIDGVTLPHPSHQFKFSIDSDPVRHLQHPNEKVLMMIPSPASYDLLKTRGSYPAYIGSTTRERRSGKMYAIPNASRPLKSAERLIQLRDWMTLEHSQVHEYLTKLACCRTDVPLHILSDITAPIIGGSVTHRLDDHVTKRGTLHNVRPNITTHVYYTTDTMGRFSRGSTNYNMHFQGVIHTGISYIQTSLVHGHPSDYKYTSLQYHGTCCEEQLNDFFLQSAEKAPSIKVSEKNPLLFAHVKHIPPALEPSAEMFCRIVKSTRPAEAIGFILFSRCMTVSNVYHIGLSEQSNPLVSQVGVAEILGVGLKDVLYHLAKYIFFYLPQDKESAYEFFHSLPARVFSDIAVMCLLPELIHDLCNLSGFSSLPDMFCNKEVICNLLKRILERFLYDFFNFPDQTLQEAYQTVYYISGAVGLRQILLMWCKQISIITNGSVDLTHLVDRAYDLTPPADFMPNAAFIQYIMTAVIKHDIPYLIQIICQLCPLRISAMPPQTVSRNARTLKLMRSFISHEKTAKFKSTILKSRGVMEPYIMALDCSLETYETEIVELKRTKSLGIQTVKTRMDQAFRILGPVSTAFLKLLEIILNEGWTLDGDAVTLAEGEGSMAELLVKLGVKNVYYNSLVNTHSLVEQRATGLIPTCLIGYPNQVKMGDLTAVTGGDLTDANTLTAILRYLENTETSIVTCDAESSSSHNANLASKITLAWAAVCYHTKAKYAILKSFCNNADLLATITGTALTVYKNAKVVVPLYSSNETYEVYIVCSSYDPKVTLADIMYCHSAGFQLVVKNYESLRSPIMLFKQDRISDQPHQIQMSAKMLYLLKEAEQLGFADNLSSNLHRLVLFNNMYSGENLTDWLSHTTELSYNRALSCIKIQSASYYGGPLSQLSPEYIPKHHVLHSQVESYLTCMINCRIISAILGKQKSELFNIINNILRGQHDLIYGEHTLYKFTLDESVWRKSYLKSVCRVWGHLALIKHHKCAIQIENPKG</sequence>
<keyword evidence="12 21" id="KW-0946">Virion</keyword>
<comment type="catalytic activity">
    <reaction evidence="16">
        <text>a 5'-end triphospho-adenylyl-adenylyl-cytidylyl-adenosine in mRNA + GDP + H(+) = a 5'-end (5'-triphosphoguanosine)-adenylyl-adenylyl-cytidylyl-adenosine in mRNA + diphosphate</text>
        <dbReference type="Rhea" id="RHEA:65436"/>
        <dbReference type="Rhea" id="RHEA-COMP:16797"/>
        <dbReference type="Rhea" id="RHEA-COMP:16799"/>
        <dbReference type="ChEBI" id="CHEBI:15378"/>
        <dbReference type="ChEBI" id="CHEBI:33019"/>
        <dbReference type="ChEBI" id="CHEBI:58189"/>
        <dbReference type="ChEBI" id="CHEBI:156484"/>
        <dbReference type="ChEBI" id="CHEBI:156503"/>
        <dbReference type="EC" id="2.7.7.88"/>
    </reaction>
</comment>
<protein>
    <recommendedName>
        <fullName evidence="21">RNA-directed RNA polymerase L</fullName>
        <shortName evidence="21">Protein L</shortName>
    </recommendedName>
    <alternativeName>
        <fullName evidence="21">Large structural protein</fullName>
    </alternativeName>
    <alternativeName>
        <fullName evidence="21">Replicase</fullName>
    </alternativeName>
    <alternativeName>
        <fullName evidence="21">Transcriptase</fullName>
    </alternativeName>
    <domain>
        <recommendedName>
            <fullName evidence="21">RNA-directed RNA polymerase</fullName>
            <ecNumber evidence="21">2.7.7.48</ecNumber>
        </recommendedName>
    </domain>
    <domain>
        <recommendedName>
            <fullName evidence="21">GTP phosphohydrolase</fullName>
            <ecNumber evidence="21">3.6.1.-</ecNumber>
        </recommendedName>
    </domain>
    <domain>
        <recommendedName>
            <fullName evidence="21">GDP polyribonucleotidyltransferase</fullName>
            <ecNumber evidence="21">2.7.7.88</ecNumber>
        </recommendedName>
        <alternativeName>
            <fullName evidence="21">PRNTase</fullName>
        </alternativeName>
    </domain>
    <domain>
        <recommendedName>
            <fullName evidence="21">mRNA (nucleoside-2'-O-)-methyltransferase</fullName>
            <shortName evidence="21">N1-2'-O-MTase</shortName>
            <ecNumber evidence="21">2.1.1.-</ecNumber>
        </recommendedName>
    </domain>
    <domain>
        <recommendedName>
            <fullName evidence="21">mRNA (guanine-N(7)-)-methyltransferase</fullName>
            <shortName evidence="21">G-N7-MTase</shortName>
        </recommendedName>
    </domain>
</protein>
<keyword evidence="8 21" id="KW-0548">Nucleotidyltransferase</keyword>
<evidence type="ECO:0000256" key="12">
    <source>
        <dbReference type="ARBA" id="ARBA00022844"/>
    </source>
</evidence>
<keyword evidence="13 21" id="KW-0693">Viral RNA replication</keyword>
<evidence type="ECO:0000256" key="10">
    <source>
        <dbReference type="ARBA" id="ARBA00022801"/>
    </source>
</evidence>
<dbReference type="EC" id="2.1.1.-" evidence="21"/>
<dbReference type="InterPro" id="IPR016269">
    <property type="entry name" value="RNA-dir_pol_paramyxovirus"/>
</dbReference>
<evidence type="ECO:0000259" key="23">
    <source>
        <dbReference type="PROSITE" id="PS51590"/>
    </source>
</evidence>
<evidence type="ECO:0000256" key="6">
    <source>
        <dbReference type="ARBA" id="ARBA00022679"/>
    </source>
</evidence>
<dbReference type="InterPro" id="IPR026890">
    <property type="entry name" value="Mononeg_mRNAcap"/>
</dbReference>
<reference evidence="24" key="1">
    <citation type="journal article" date="2024" name="Microb. Genom.">
        <title>The hidden RNA viruses in Blattodea (cockroach and termite).</title>
        <authorList>
            <person name="Fan J."/>
            <person name="Jiang S."/>
            <person name="Li W."/>
            <person name="Li J."/>
            <person name="Pang R."/>
            <person name="Wu H."/>
        </authorList>
    </citation>
    <scope>NUCLEOTIDE SEQUENCE</scope>
    <source>
        <strain evidence="24">CI2015</strain>
    </source>
</reference>
<dbReference type="InterPro" id="IPR002877">
    <property type="entry name" value="RNA_MeTrfase_FtsJ_dom"/>
</dbReference>
<dbReference type="PIRSF" id="PIRSF000830">
    <property type="entry name" value="RNA_pol_ParamyxoV"/>
    <property type="match status" value="1"/>
</dbReference>
<keyword evidence="9 21" id="KW-0547">Nucleotide-binding</keyword>
<keyword evidence="7 21" id="KW-0949">S-adenosyl-L-methionine</keyword>
<feature type="domain" description="RdRp catalytic" evidence="22">
    <location>
        <begin position="560"/>
        <end position="749"/>
    </location>
</feature>
<organism evidence="24">
    <name type="scientific">Macrotermes bellicosus lispivirus 1</name>
    <dbReference type="NCBI Taxonomy" id="3133480"/>
    <lineage>
        <taxon>Viruses</taxon>
        <taxon>Riboviria</taxon>
        <taxon>Orthornavirae</taxon>
        <taxon>Negarnaviricota</taxon>
        <taxon>Haploviricotina</taxon>
        <taxon>Monjiviricetes</taxon>
        <taxon>Mononegavirales</taxon>
        <taxon>Lispiviridae</taxon>
    </lineage>
</organism>
<name>A0AAT9JA31_9MONO</name>
<dbReference type="Pfam" id="PF14318">
    <property type="entry name" value="Mononeg_mRNAcap"/>
    <property type="match status" value="1"/>
</dbReference>
<keyword evidence="10" id="KW-0378">Hydrolase</keyword>
<evidence type="ECO:0000256" key="7">
    <source>
        <dbReference type="ARBA" id="ARBA00022691"/>
    </source>
</evidence>
<dbReference type="Pfam" id="PF01728">
    <property type="entry name" value="FtsJ"/>
    <property type="match status" value="1"/>
</dbReference>
<evidence type="ECO:0000256" key="2">
    <source>
        <dbReference type="ARBA" id="ARBA00007934"/>
    </source>
</evidence>
<dbReference type="EC" id="3.6.1.-" evidence="21"/>
<evidence type="ECO:0000259" key="22">
    <source>
        <dbReference type="PROSITE" id="PS50526"/>
    </source>
</evidence>
<dbReference type="InterPro" id="IPR025786">
    <property type="entry name" value="Mononega_L_MeTrfase"/>
</dbReference>
<dbReference type="PROSITE" id="PS51590">
    <property type="entry name" value="SAM_MT_MNV_L"/>
    <property type="match status" value="1"/>
</dbReference>
<evidence type="ECO:0000256" key="8">
    <source>
        <dbReference type="ARBA" id="ARBA00022695"/>
    </source>
</evidence>
<evidence type="ECO:0000256" key="14">
    <source>
        <dbReference type="ARBA" id="ARBA00023042"/>
    </source>
</evidence>